<feature type="transmembrane region" description="Helical" evidence="1">
    <location>
        <begin position="36"/>
        <end position="53"/>
    </location>
</feature>
<reference evidence="2 3" key="1">
    <citation type="submission" date="2020-03" db="EMBL/GenBank/DDBJ databases">
        <title>Sequencing the genomes of 1000 actinobacteria strains.</title>
        <authorList>
            <person name="Klenk H.-P."/>
        </authorList>
    </citation>
    <scope>NUCLEOTIDE SEQUENCE [LARGE SCALE GENOMIC DNA]</scope>
    <source>
        <strain evidence="2 3">DSM 45490</strain>
    </source>
</reference>
<evidence type="ECO:0000313" key="3">
    <source>
        <dbReference type="Proteomes" id="UP000555407"/>
    </source>
</evidence>
<name>A0A7X6A3N1_9ACTN</name>
<dbReference type="EMBL" id="JAASRO010000001">
    <property type="protein sequence ID" value="NIK60063.1"/>
    <property type="molecule type" value="Genomic_DNA"/>
</dbReference>
<comment type="caution">
    <text evidence="2">The sequence shown here is derived from an EMBL/GenBank/DDBJ whole genome shotgun (WGS) entry which is preliminary data.</text>
</comment>
<evidence type="ECO:0000256" key="1">
    <source>
        <dbReference type="SAM" id="Phobius"/>
    </source>
</evidence>
<organism evidence="2 3">
    <name type="scientific">Kribbella shirazensis</name>
    <dbReference type="NCBI Taxonomy" id="1105143"/>
    <lineage>
        <taxon>Bacteria</taxon>
        <taxon>Bacillati</taxon>
        <taxon>Actinomycetota</taxon>
        <taxon>Actinomycetes</taxon>
        <taxon>Propionibacteriales</taxon>
        <taxon>Kribbellaceae</taxon>
        <taxon>Kribbella</taxon>
    </lineage>
</organism>
<sequence>MRSVGDILLQLVKDEPILGLVIGLIAAVYWRTAAKILLGLMLGLLLIGFAVVWSA</sequence>
<protein>
    <submittedName>
        <fullName evidence="2">Uncharacterized protein</fullName>
    </submittedName>
</protein>
<keyword evidence="3" id="KW-1185">Reference proteome</keyword>
<keyword evidence="1" id="KW-0472">Membrane</keyword>
<accession>A0A7X6A3N1</accession>
<gene>
    <name evidence="2" type="ORF">BJY22_005780</name>
</gene>
<evidence type="ECO:0000313" key="2">
    <source>
        <dbReference type="EMBL" id="NIK60063.1"/>
    </source>
</evidence>
<dbReference type="Proteomes" id="UP000555407">
    <property type="component" value="Unassembled WGS sequence"/>
</dbReference>
<proteinExistence type="predicted"/>
<dbReference type="RefSeq" id="WP_167212824.1">
    <property type="nucleotide sequence ID" value="NZ_JAASRO010000001.1"/>
</dbReference>
<keyword evidence="1" id="KW-1133">Transmembrane helix</keyword>
<keyword evidence="1" id="KW-0812">Transmembrane</keyword>
<dbReference type="AlphaFoldDB" id="A0A7X6A3N1"/>